<dbReference type="InterPro" id="IPR001307">
    <property type="entry name" value="Thiosulphate_STrfase_CS"/>
</dbReference>
<dbReference type="SUPFAM" id="SSF52821">
    <property type="entry name" value="Rhodanese/Cell cycle control phosphatase"/>
    <property type="match status" value="1"/>
</dbReference>
<protein>
    <submittedName>
        <fullName evidence="3">tRNA 2-selenouridine synthase</fullName>
    </submittedName>
</protein>
<dbReference type="OrthoDB" id="9808735at2"/>
<dbReference type="PANTHER" id="PTHR30401">
    <property type="entry name" value="TRNA 2-SELENOURIDINE SYNTHASE"/>
    <property type="match status" value="1"/>
</dbReference>
<dbReference type="NCBIfam" id="NF008752">
    <property type="entry name" value="PRK11784.1-4"/>
    <property type="match status" value="1"/>
</dbReference>
<dbReference type="InterPro" id="IPR001763">
    <property type="entry name" value="Rhodanese-like_dom"/>
</dbReference>
<evidence type="ECO:0000256" key="1">
    <source>
        <dbReference type="ARBA" id="ARBA00023266"/>
    </source>
</evidence>
<accession>A0A2T6BDT0</accession>
<dbReference type="EMBL" id="QBKS01000002">
    <property type="protein sequence ID" value="PTX54194.1"/>
    <property type="molecule type" value="Genomic_DNA"/>
</dbReference>
<dbReference type="GO" id="GO:0043828">
    <property type="term" value="F:tRNA 2-selenouridine synthase activity"/>
    <property type="evidence" value="ECO:0007669"/>
    <property type="project" value="InterPro"/>
</dbReference>
<dbReference type="InterPro" id="IPR017582">
    <property type="entry name" value="SelU"/>
</dbReference>
<evidence type="ECO:0000259" key="2">
    <source>
        <dbReference type="PROSITE" id="PS50206"/>
    </source>
</evidence>
<keyword evidence="4" id="KW-1185">Reference proteome</keyword>
<name>A0A2T6BDT0_9RHOB</name>
<dbReference type="Proteomes" id="UP000243978">
    <property type="component" value="Unassembled WGS sequence"/>
</dbReference>
<sequence>MFKPTSLPDLLSADVDAVIDVRSPAEFAEDHVPGAINLPVLDNEERARVGTIYTQIASFEARKIGAALVFRNAANHIETTLAGYPGGWRPLVYCWRGGQRSGSFTWMLREIGWRAEVIEGGYRSFRRLVVADLYDKDLAQPMIRLGGYTGTAKTELLAKLRARGVQVLDLEGLARHRGSLLGARTEPQPSQKAFETALAVALSGFDPARPVIVEAESSKIGVLNLPPSLWSAMQRAPLIEVRAPLDARAKYLAEAYADILSDGPALREKLEPLRKYRGHATVDRWDALIAAGDQVALCHALAVDHYDPAYAKSAGHLQAHIAARLETDALTSEALDTLAARIEQTVQTISI</sequence>
<evidence type="ECO:0000313" key="4">
    <source>
        <dbReference type="Proteomes" id="UP000243978"/>
    </source>
</evidence>
<dbReference type="RefSeq" id="WP_107846552.1">
    <property type="nucleotide sequence ID" value="NZ_QBKS01000002.1"/>
</dbReference>
<dbReference type="GO" id="GO:0002098">
    <property type="term" value="P:tRNA wobble uridine modification"/>
    <property type="evidence" value="ECO:0007669"/>
    <property type="project" value="InterPro"/>
</dbReference>
<gene>
    <name evidence="3" type="ORF">C8N43_3006</name>
</gene>
<dbReference type="Gene3D" id="3.40.250.10">
    <property type="entry name" value="Rhodanese-like domain"/>
    <property type="match status" value="1"/>
</dbReference>
<feature type="domain" description="Rhodanese" evidence="2">
    <location>
        <begin position="12"/>
        <end position="130"/>
    </location>
</feature>
<dbReference type="PROSITE" id="PS50206">
    <property type="entry name" value="RHODANESE_3"/>
    <property type="match status" value="1"/>
</dbReference>
<dbReference type="GO" id="GO:0004792">
    <property type="term" value="F:thiosulfate-cyanide sulfurtransferase activity"/>
    <property type="evidence" value="ECO:0007669"/>
    <property type="project" value="InterPro"/>
</dbReference>
<keyword evidence="1" id="KW-0711">Selenium</keyword>
<dbReference type="AlphaFoldDB" id="A0A2T6BDT0"/>
<dbReference type="Pfam" id="PF00581">
    <property type="entry name" value="Rhodanese"/>
    <property type="match status" value="1"/>
</dbReference>
<dbReference type="SMART" id="SM00450">
    <property type="entry name" value="RHOD"/>
    <property type="match status" value="1"/>
</dbReference>
<dbReference type="NCBIfam" id="TIGR03167">
    <property type="entry name" value="tRNA_sel_U_synt"/>
    <property type="match status" value="1"/>
</dbReference>
<dbReference type="Pfam" id="PF26341">
    <property type="entry name" value="AAA_SelU"/>
    <property type="match status" value="1"/>
</dbReference>
<dbReference type="NCBIfam" id="NF008750">
    <property type="entry name" value="PRK11784.1-2"/>
    <property type="match status" value="1"/>
</dbReference>
<dbReference type="InterPro" id="IPR036873">
    <property type="entry name" value="Rhodanese-like_dom_sf"/>
</dbReference>
<organism evidence="3 4">
    <name type="scientific">Litoreibacter ponti</name>
    <dbReference type="NCBI Taxonomy" id="1510457"/>
    <lineage>
        <taxon>Bacteria</taxon>
        <taxon>Pseudomonadati</taxon>
        <taxon>Pseudomonadota</taxon>
        <taxon>Alphaproteobacteria</taxon>
        <taxon>Rhodobacterales</taxon>
        <taxon>Roseobacteraceae</taxon>
        <taxon>Litoreibacter</taxon>
    </lineage>
</organism>
<comment type="caution">
    <text evidence="3">The sequence shown here is derived from an EMBL/GenBank/DDBJ whole genome shotgun (WGS) entry which is preliminary data.</text>
</comment>
<evidence type="ECO:0000313" key="3">
    <source>
        <dbReference type="EMBL" id="PTX54194.1"/>
    </source>
</evidence>
<dbReference type="PROSITE" id="PS00380">
    <property type="entry name" value="RHODANESE_1"/>
    <property type="match status" value="1"/>
</dbReference>
<reference evidence="3 4" key="1">
    <citation type="submission" date="2018-04" db="EMBL/GenBank/DDBJ databases">
        <title>Genomic Encyclopedia of Archaeal and Bacterial Type Strains, Phase II (KMG-II): from individual species to whole genera.</title>
        <authorList>
            <person name="Goeker M."/>
        </authorList>
    </citation>
    <scope>NUCLEOTIDE SEQUENCE [LARGE SCALE GENOMIC DNA]</scope>
    <source>
        <strain evidence="3 4">DSM 100977</strain>
    </source>
</reference>
<dbReference type="InterPro" id="IPR058840">
    <property type="entry name" value="AAA_SelU"/>
</dbReference>
<proteinExistence type="predicted"/>
<dbReference type="PANTHER" id="PTHR30401:SF0">
    <property type="entry name" value="TRNA 2-SELENOURIDINE SYNTHASE"/>
    <property type="match status" value="1"/>
</dbReference>